<dbReference type="SMART" id="SM00729">
    <property type="entry name" value="Elp3"/>
    <property type="match status" value="2"/>
</dbReference>
<evidence type="ECO:0000256" key="13">
    <source>
        <dbReference type="ARBA" id="ARBA00023004"/>
    </source>
</evidence>
<feature type="domain" description="Radical SAM core" evidence="19">
    <location>
        <begin position="537"/>
        <end position="775"/>
    </location>
</feature>
<keyword evidence="13" id="KW-0408">Iron</keyword>
<dbReference type="SFLD" id="SFLDF00294">
    <property type="entry name" value="7_8-didemethyl-8-hydroxy-5-dea"/>
    <property type="match status" value="1"/>
</dbReference>
<dbReference type="CDD" id="cd01335">
    <property type="entry name" value="Radical_SAM"/>
    <property type="match status" value="2"/>
</dbReference>
<dbReference type="InterPro" id="IPR045567">
    <property type="entry name" value="CofH/MnqC-like_C"/>
</dbReference>
<evidence type="ECO:0000256" key="11">
    <source>
        <dbReference type="ARBA" id="ARBA00022691"/>
    </source>
</evidence>
<dbReference type="SFLD" id="SFLDF00343">
    <property type="entry name" value="aminofutalosine_synthase_(mqnE"/>
    <property type="match status" value="1"/>
</dbReference>
<dbReference type="SFLD" id="SFLDF00293">
    <property type="entry name" value="((2_3_4_5-tetrahydroxypentyl)a"/>
    <property type="match status" value="1"/>
</dbReference>
<evidence type="ECO:0000313" key="20">
    <source>
        <dbReference type="EMBL" id="GAA4540625.1"/>
    </source>
</evidence>
<dbReference type="InterPro" id="IPR006638">
    <property type="entry name" value="Elp3/MiaA/NifB-like_rSAM"/>
</dbReference>
<dbReference type="InterPro" id="IPR013785">
    <property type="entry name" value="Aldolase_TIM"/>
</dbReference>
<dbReference type="HAMAP" id="MF_01611">
    <property type="entry name" value="FO_synth_sub1"/>
    <property type="match status" value="1"/>
</dbReference>
<dbReference type="PANTHER" id="PTHR43076">
    <property type="entry name" value="FO SYNTHASE (COFH)"/>
    <property type="match status" value="1"/>
</dbReference>
<comment type="catalytic activity">
    <reaction evidence="17">
        <text>5-amino-5-(4-hydroxybenzyl)-6-(D-ribitylimino)-5,6-dihydrouracil + S-adenosyl-L-methionine = 7,8-didemethyl-8-hydroxy-5-deazariboflavin + 5'-deoxyadenosine + L-methionine + NH4(+) + H(+)</text>
        <dbReference type="Rhea" id="RHEA:55204"/>
        <dbReference type="ChEBI" id="CHEBI:15378"/>
        <dbReference type="ChEBI" id="CHEBI:17319"/>
        <dbReference type="ChEBI" id="CHEBI:28938"/>
        <dbReference type="ChEBI" id="CHEBI:57844"/>
        <dbReference type="ChEBI" id="CHEBI:59789"/>
        <dbReference type="ChEBI" id="CHEBI:59904"/>
        <dbReference type="ChEBI" id="CHEBI:85936"/>
        <dbReference type="EC" id="4.3.1.32"/>
    </reaction>
</comment>
<dbReference type="EC" id="2.5.1.147" evidence="7"/>
<dbReference type="Proteomes" id="UP001501598">
    <property type="component" value="Unassembled WGS sequence"/>
</dbReference>
<dbReference type="Pfam" id="PF19288">
    <property type="entry name" value="CofH_C"/>
    <property type="match status" value="1"/>
</dbReference>
<feature type="region of interest" description="Disordered" evidence="18">
    <location>
        <begin position="1"/>
        <end position="20"/>
    </location>
</feature>
<reference evidence="21" key="1">
    <citation type="journal article" date="2019" name="Int. J. Syst. Evol. Microbiol.">
        <title>The Global Catalogue of Microorganisms (GCM) 10K type strain sequencing project: providing services to taxonomists for standard genome sequencing and annotation.</title>
        <authorList>
            <consortium name="The Broad Institute Genomics Platform"/>
            <consortium name="The Broad Institute Genome Sequencing Center for Infectious Disease"/>
            <person name="Wu L."/>
            <person name="Ma J."/>
        </authorList>
    </citation>
    <scope>NUCLEOTIDE SEQUENCE [LARGE SCALE GENOMIC DNA]</scope>
    <source>
        <strain evidence="21">JCM 17906</strain>
    </source>
</reference>
<keyword evidence="21" id="KW-1185">Reference proteome</keyword>
<comment type="caution">
    <text evidence="20">The sequence shown here is derived from an EMBL/GenBank/DDBJ whole genome shotgun (WGS) entry which is preliminary data.</text>
</comment>
<comment type="catalytic activity">
    <reaction evidence="16">
        <text>5-amino-6-(D-ribitylamino)uracil + L-tyrosine + S-adenosyl-L-methionine = 5-amino-5-(4-hydroxybenzyl)-6-(D-ribitylimino)-5,6-dihydrouracil + 2-iminoacetate + 5'-deoxyadenosine + L-methionine + H(+)</text>
        <dbReference type="Rhea" id="RHEA:55200"/>
        <dbReference type="ChEBI" id="CHEBI:15378"/>
        <dbReference type="ChEBI" id="CHEBI:15934"/>
        <dbReference type="ChEBI" id="CHEBI:17319"/>
        <dbReference type="ChEBI" id="CHEBI:57844"/>
        <dbReference type="ChEBI" id="CHEBI:58315"/>
        <dbReference type="ChEBI" id="CHEBI:59789"/>
        <dbReference type="ChEBI" id="CHEBI:77846"/>
        <dbReference type="ChEBI" id="CHEBI:85936"/>
        <dbReference type="EC" id="2.5.1.147"/>
    </reaction>
</comment>
<dbReference type="EMBL" id="BAABGT010000021">
    <property type="protein sequence ID" value="GAA4540625.1"/>
    <property type="molecule type" value="Genomic_DNA"/>
</dbReference>
<dbReference type="NCBIfam" id="NF004884">
    <property type="entry name" value="PRK06245.1"/>
    <property type="match status" value="1"/>
</dbReference>
<keyword evidence="10" id="KW-0808">Transferase</keyword>
<dbReference type="SFLD" id="SFLDG01064">
    <property type="entry name" value="F420__menaquinone_cofactor_bio"/>
    <property type="match status" value="2"/>
</dbReference>
<dbReference type="SFLD" id="SFLDG01388">
    <property type="entry name" value="7_8-didemethyl-8-hydroxy-5-dea"/>
    <property type="match status" value="2"/>
</dbReference>
<evidence type="ECO:0000256" key="2">
    <source>
        <dbReference type="ARBA" id="ARBA00003692"/>
    </source>
</evidence>
<dbReference type="PROSITE" id="PS51918">
    <property type="entry name" value="RADICAL_SAM"/>
    <property type="match status" value="2"/>
</dbReference>
<comment type="similarity">
    <text evidence="5">In the N-terminal section; belongs to the radical SAM superfamily. CofG family.</text>
</comment>
<dbReference type="NCBIfam" id="TIGR00423">
    <property type="entry name" value="CofH family radical SAM protein"/>
    <property type="match status" value="1"/>
</dbReference>
<evidence type="ECO:0000256" key="10">
    <source>
        <dbReference type="ARBA" id="ARBA00022679"/>
    </source>
</evidence>
<feature type="region of interest" description="Disordered" evidence="18">
    <location>
        <begin position="429"/>
        <end position="449"/>
    </location>
</feature>
<evidence type="ECO:0000256" key="7">
    <source>
        <dbReference type="ARBA" id="ARBA00012289"/>
    </source>
</evidence>
<evidence type="ECO:0000313" key="21">
    <source>
        <dbReference type="Proteomes" id="UP001501598"/>
    </source>
</evidence>
<keyword evidence="12" id="KW-0479">Metal-binding</keyword>
<name>A0ABP8RJR1_9PSEU</name>
<comment type="cofactor">
    <cofactor evidence="1">
        <name>[4Fe-4S] cluster</name>
        <dbReference type="ChEBI" id="CHEBI:49883"/>
    </cofactor>
</comment>
<evidence type="ECO:0000256" key="8">
    <source>
        <dbReference type="ARBA" id="ARBA00022220"/>
    </source>
</evidence>
<comment type="pathway">
    <text evidence="3">Cofactor biosynthesis; coenzyme F0 biosynthesis.</text>
</comment>
<dbReference type="SFLD" id="SFLDS00029">
    <property type="entry name" value="Radical_SAM"/>
    <property type="match status" value="2"/>
</dbReference>
<protein>
    <recommendedName>
        <fullName evidence="8">FO synthase</fullName>
        <ecNumber evidence="7">2.5.1.147</ecNumber>
        <ecNumber evidence="6">4.3.1.32</ecNumber>
    </recommendedName>
</protein>
<gene>
    <name evidence="20" type="ORF">GCM10023175_13510</name>
</gene>
<keyword evidence="11" id="KW-0949">S-adenosyl-L-methionine</keyword>
<evidence type="ECO:0000256" key="18">
    <source>
        <dbReference type="SAM" id="MobiDB-lite"/>
    </source>
</evidence>
<evidence type="ECO:0000256" key="5">
    <source>
        <dbReference type="ARBA" id="ARBA00010826"/>
    </source>
</evidence>
<evidence type="ECO:0000256" key="12">
    <source>
        <dbReference type="ARBA" id="ARBA00022723"/>
    </source>
</evidence>
<dbReference type="EC" id="4.3.1.32" evidence="6"/>
<keyword evidence="14" id="KW-0411">Iron-sulfur</keyword>
<dbReference type="NCBIfam" id="TIGR03550">
    <property type="entry name" value="F420_cofG"/>
    <property type="match status" value="1"/>
</dbReference>
<organism evidence="20 21">
    <name type="scientific">Pseudonocardia xishanensis</name>
    <dbReference type="NCBI Taxonomy" id="630995"/>
    <lineage>
        <taxon>Bacteria</taxon>
        <taxon>Bacillati</taxon>
        <taxon>Actinomycetota</taxon>
        <taxon>Actinomycetes</taxon>
        <taxon>Pseudonocardiales</taxon>
        <taxon>Pseudonocardiaceae</taxon>
        <taxon>Pseudonocardia</taxon>
    </lineage>
</organism>
<dbReference type="SFLD" id="SFLDG01389">
    <property type="entry name" value="menaquinone_synthsis_involved"/>
    <property type="match status" value="1"/>
</dbReference>
<dbReference type="InterPro" id="IPR019939">
    <property type="entry name" value="CofG_family"/>
</dbReference>
<evidence type="ECO:0000256" key="14">
    <source>
        <dbReference type="ARBA" id="ARBA00023014"/>
    </source>
</evidence>
<evidence type="ECO:0000256" key="15">
    <source>
        <dbReference type="ARBA" id="ARBA00023239"/>
    </source>
</evidence>
<evidence type="ECO:0000256" key="3">
    <source>
        <dbReference type="ARBA" id="ARBA00004712"/>
    </source>
</evidence>
<dbReference type="InterPro" id="IPR020050">
    <property type="entry name" value="FO_synthase_su2"/>
</dbReference>
<dbReference type="InterPro" id="IPR058240">
    <property type="entry name" value="rSAM_sf"/>
</dbReference>
<evidence type="ECO:0000256" key="1">
    <source>
        <dbReference type="ARBA" id="ARBA00001966"/>
    </source>
</evidence>
<dbReference type="InterPro" id="IPR034405">
    <property type="entry name" value="F420"/>
</dbReference>
<dbReference type="NCBIfam" id="NF006687">
    <property type="entry name" value="PRK09234.1"/>
    <property type="match status" value="1"/>
</dbReference>
<dbReference type="HAMAP" id="MF_01612">
    <property type="entry name" value="FO_synth_sub2"/>
    <property type="match status" value="1"/>
</dbReference>
<evidence type="ECO:0000259" key="19">
    <source>
        <dbReference type="PROSITE" id="PS51918"/>
    </source>
</evidence>
<keyword evidence="9" id="KW-0004">4Fe-4S</keyword>
<dbReference type="Gene3D" id="3.20.20.70">
    <property type="entry name" value="Aldolase class I"/>
    <property type="match status" value="2"/>
</dbReference>
<dbReference type="NCBIfam" id="TIGR03551">
    <property type="entry name" value="F420_cofH"/>
    <property type="match status" value="1"/>
</dbReference>
<dbReference type="PANTHER" id="PTHR43076:SF1">
    <property type="entry name" value="LIPOYL SYNTHASE 2"/>
    <property type="match status" value="1"/>
</dbReference>
<feature type="domain" description="Radical SAM core" evidence="19">
    <location>
        <begin position="76"/>
        <end position="324"/>
    </location>
</feature>
<evidence type="ECO:0000256" key="9">
    <source>
        <dbReference type="ARBA" id="ARBA00022485"/>
    </source>
</evidence>
<keyword evidence="15" id="KW-0456">Lyase</keyword>
<dbReference type="Pfam" id="PF04055">
    <property type="entry name" value="Radical_SAM"/>
    <property type="match status" value="2"/>
</dbReference>
<dbReference type="SUPFAM" id="SSF102114">
    <property type="entry name" value="Radical SAM enzymes"/>
    <property type="match status" value="2"/>
</dbReference>
<evidence type="ECO:0000256" key="4">
    <source>
        <dbReference type="ARBA" id="ARBA00010051"/>
    </source>
</evidence>
<dbReference type="InterPro" id="IPR007197">
    <property type="entry name" value="rSAM"/>
</dbReference>
<comment type="similarity">
    <text evidence="4">In the C-terminal section; belongs to the radical SAM superfamily. CofH family.</text>
</comment>
<evidence type="ECO:0000256" key="17">
    <source>
        <dbReference type="ARBA" id="ARBA00048974"/>
    </source>
</evidence>
<evidence type="ECO:0000256" key="6">
    <source>
        <dbReference type="ARBA" id="ARBA00012126"/>
    </source>
</evidence>
<sequence length="861" mass="92948">MAEMLPSPVPPAPAEAAPSDSALRRALRRARDGAVLDVTEAAVLLAARGEHLDALLAAAATVRDAGLVDAGRPGVVTYSRKVFIPLTRLCRDRCHYCTFVTVPGRLDSLFLERDEVVEIARQGAAQGCKEALFTLGDRPEDRWPQAQEWLEARGYGSTLEYVRACAIAVLEETGLLPHLNPGVMSWEELTRLKPVAPSMGMMLETTATRLWSEKGGPHYGSPDKEPAVRLRALTEAGRVGVPFTTGILIGIGESRTERAESIFAIRSASRASGHIQEVIVQNFRAKPDTAMANDPDADLDDLAATIAVTRLVLGPKMRVQAPPNLVGDEFALMLRAGIDDWGGVSPVTPDHVNPERPWPAIDELAARSAESGFQLRERLTVYPKYVLAGSPWIDTRLHAHVAALADPETGLANEAAVVQGLPWQEPDGGFESSGRTDLHSSIDTTGRTDDRRGDFASVYGDWDELRAELADQRARAPERVSGDVKAGLSLAASDPAALLDPAHHDVAMAVLTAEGPALAELLRLADDVRRQVNGEDVTYVVNRNINFSNVCYVGCRFCAFAQRERDADAYRLSLPEIASRAVEAARDGATEVCIQGGIDPKLPVSFYADLVRAVREAVPGMHVHAFSPMEIVSAAAKAGVSIREWLTELKAAGLGSIPGTAAEILDDEVRWVLTKGKLPASQWIEVVSTAHELGIPSSSTMMYGHVDSPRHWLGHLRTLAEVQDRTGGFTEFVPLPFVHHNAPIYLAGLARPGPTERDNRAVHAFARLALHGRIDHVQCSWVKLGDSVAADILRGGADDMGGTLMEETISRMAGSENGSERSVEELTAIAAAAGRPVRQRSTTYTEPVRRLMPSLLPLTPA</sequence>
<feature type="compositionally biased region" description="Basic and acidic residues" evidence="18">
    <location>
        <begin position="434"/>
        <end position="449"/>
    </location>
</feature>
<proteinExistence type="inferred from homology"/>
<comment type="function">
    <text evidence="2">Catalyzes the radical-mediated synthesis of 7,8-didemethyl-8-hydroxy-5-deazariboflavin (FO) from 5-amino-6-(D-ribitylamino)uracil and L-tyrosine.</text>
</comment>
<accession>A0ABP8RJR1</accession>
<dbReference type="InterPro" id="IPR019940">
    <property type="entry name" value="CofH_family"/>
</dbReference>
<evidence type="ECO:0000256" key="16">
    <source>
        <dbReference type="ARBA" id="ARBA00048468"/>
    </source>
</evidence>